<gene>
    <name evidence="1" type="ORF">BE04_18290</name>
</gene>
<organism evidence="1 2">
    <name type="scientific">Sorangium cellulosum</name>
    <name type="common">Polyangium cellulosum</name>
    <dbReference type="NCBI Taxonomy" id="56"/>
    <lineage>
        <taxon>Bacteria</taxon>
        <taxon>Pseudomonadati</taxon>
        <taxon>Myxococcota</taxon>
        <taxon>Polyangia</taxon>
        <taxon>Polyangiales</taxon>
        <taxon>Polyangiaceae</taxon>
        <taxon>Sorangium</taxon>
    </lineage>
</organism>
<comment type="caution">
    <text evidence="1">The sequence shown here is derived from an EMBL/GenBank/DDBJ whole genome shotgun (WGS) entry which is preliminary data.</text>
</comment>
<dbReference type="Proteomes" id="UP000075604">
    <property type="component" value="Unassembled WGS sequence"/>
</dbReference>
<name>A0A150PW16_SORCE</name>
<proteinExistence type="predicted"/>
<evidence type="ECO:0000313" key="2">
    <source>
        <dbReference type="Proteomes" id="UP000075604"/>
    </source>
</evidence>
<accession>A0A150PW16</accession>
<sequence>MRLEAERREEMEIATTTPRDPHDRTWGFFGVGSLQAQFLRRPSRQAGVCYEIRGELDSLRLFRSVSPSAGADLVVGYDQLAAKPAALWRLLRNLEELRLPVRRQLESVGVLDGVTLEATVCGGVQAIARFTWRRGAVPDGWQPLAELVESSIAEFDELEIAYDEKPQQ</sequence>
<evidence type="ECO:0000313" key="1">
    <source>
        <dbReference type="EMBL" id="KYF59686.1"/>
    </source>
</evidence>
<protein>
    <submittedName>
        <fullName evidence="1">Uncharacterized protein</fullName>
    </submittedName>
</protein>
<dbReference type="AlphaFoldDB" id="A0A150PW16"/>
<dbReference type="EMBL" id="JELX01001234">
    <property type="protein sequence ID" value="KYF59686.1"/>
    <property type="molecule type" value="Genomic_DNA"/>
</dbReference>
<reference evidence="1 2" key="1">
    <citation type="submission" date="2014-02" db="EMBL/GenBank/DDBJ databases">
        <title>The small core and large imbalanced accessory genome model reveals a collaborative survival strategy of Sorangium cellulosum strains in nature.</title>
        <authorList>
            <person name="Han K."/>
            <person name="Peng R."/>
            <person name="Blom J."/>
            <person name="Li Y.-Z."/>
        </authorList>
    </citation>
    <scope>NUCLEOTIDE SEQUENCE [LARGE SCALE GENOMIC DNA]</scope>
    <source>
        <strain evidence="1 2">So0157-18</strain>
    </source>
</reference>